<organism evidence="8 9">
    <name type="scientific">Limosilactobacillus mucosae</name>
    <name type="common">Lactobacillus mucosae</name>
    <dbReference type="NCBI Taxonomy" id="97478"/>
    <lineage>
        <taxon>Bacteria</taxon>
        <taxon>Bacillati</taxon>
        <taxon>Bacillota</taxon>
        <taxon>Bacilli</taxon>
        <taxon>Lactobacillales</taxon>
        <taxon>Lactobacillaceae</taxon>
        <taxon>Limosilactobacillus</taxon>
    </lineage>
</organism>
<dbReference type="InterPro" id="IPR007168">
    <property type="entry name" value="Phageshock_PspC_N"/>
</dbReference>
<comment type="caution">
    <text evidence="8">The sequence shown here is derived from an EMBL/GenBank/DDBJ whole genome shotgun (WGS) entry which is preliminary data.</text>
</comment>
<evidence type="ECO:0000313" key="9">
    <source>
        <dbReference type="Proteomes" id="UP000030001"/>
    </source>
</evidence>
<feature type="transmembrane region" description="Helical" evidence="6">
    <location>
        <begin position="32"/>
        <end position="53"/>
    </location>
</feature>
<evidence type="ECO:0000256" key="3">
    <source>
        <dbReference type="ARBA" id="ARBA00022692"/>
    </source>
</evidence>
<keyword evidence="2" id="KW-1003">Cell membrane</keyword>
<keyword evidence="3 6" id="KW-0812">Transmembrane</keyword>
<evidence type="ECO:0000313" key="8">
    <source>
        <dbReference type="EMBL" id="KGL66639.1"/>
    </source>
</evidence>
<evidence type="ECO:0000256" key="6">
    <source>
        <dbReference type="SAM" id="Phobius"/>
    </source>
</evidence>
<comment type="subcellular location">
    <subcellularLocation>
        <location evidence="1">Cell membrane</location>
        <topology evidence="1">Single-pass membrane protein</topology>
    </subcellularLocation>
</comment>
<dbReference type="GO" id="GO:0005886">
    <property type="term" value="C:plasma membrane"/>
    <property type="evidence" value="ECO:0007669"/>
    <property type="project" value="UniProtKB-SubCell"/>
</dbReference>
<evidence type="ECO:0000256" key="2">
    <source>
        <dbReference type="ARBA" id="ARBA00022475"/>
    </source>
</evidence>
<accession>A0A099Y8P5</accession>
<dbReference type="AlphaFoldDB" id="A0A099Y8P5"/>
<evidence type="ECO:0000259" key="7">
    <source>
        <dbReference type="Pfam" id="PF04024"/>
    </source>
</evidence>
<reference evidence="8 9" key="1">
    <citation type="submission" date="2014-09" db="EMBL/GenBank/DDBJ databases">
        <title>Lactobacillus mucosae CRL573 Genome Sequencing.</title>
        <authorList>
            <person name="Bleckwedel J."/>
            <person name="Teran L.C."/>
            <person name="Bonacina J."/>
            <person name="Saavedra L."/>
            <person name="Mozzi F.B."/>
            <person name="Raya R.R."/>
        </authorList>
    </citation>
    <scope>NUCLEOTIDE SEQUENCE [LARGE SCALE GENOMIC DNA]</scope>
    <source>
        <strain evidence="8 9">CRL573</strain>
    </source>
</reference>
<evidence type="ECO:0000256" key="5">
    <source>
        <dbReference type="ARBA" id="ARBA00023136"/>
    </source>
</evidence>
<keyword evidence="4 6" id="KW-1133">Transmembrane helix</keyword>
<dbReference type="Pfam" id="PF04024">
    <property type="entry name" value="PspC"/>
    <property type="match status" value="1"/>
</dbReference>
<proteinExistence type="predicted"/>
<feature type="domain" description="Phage shock protein PspC N-terminal" evidence="7">
    <location>
        <begin position="2"/>
        <end position="59"/>
    </location>
</feature>
<evidence type="ECO:0000256" key="1">
    <source>
        <dbReference type="ARBA" id="ARBA00004162"/>
    </source>
</evidence>
<keyword evidence="5 6" id="KW-0472">Membrane</keyword>
<gene>
    <name evidence="8" type="ORF">LX03_07275</name>
</gene>
<sequence length="78" mass="8352">MKKLTKSNDRIIAGVCGGIAEYFGFDATIVRLVTAALALFTAIVPSVILYLIAAMTIPDASPKKTVDDGPVFYESDKK</sequence>
<dbReference type="EMBL" id="JROC01000034">
    <property type="protein sequence ID" value="KGL66639.1"/>
    <property type="molecule type" value="Genomic_DNA"/>
</dbReference>
<dbReference type="PANTHER" id="PTHR33885:SF3">
    <property type="entry name" value="PHAGE SHOCK PROTEIN C"/>
    <property type="match status" value="1"/>
</dbReference>
<dbReference type="InterPro" id="IPR052027">
    <property type="entry name" value="PspC"/>
</dbReference>
<protein>
    <submittedName>
        <fullName evidence="8">PspC family transcriptional regulator</fullName>
    </submittedName>
</protein>
<name>A0A099Y8P5_LIMMU</name>
<dbReference type="Proteomes" id="UP000030001">
    <property type="component" value="Unassembled WGS sequence"/>
</dbReference>
<evidence type="ECO:0000256" key="4">
    <source>
        <dbReference type="ARBA" id="ARBA00022989"/>
    </source>
</evidence>
<dbReference type="PANTHER" id="PTHR33885">
    <property type="entry name" value="PHAGE SHOCK PROTEIN C"/>
    <property type="match status" value="1"/>
</dbReference>